<sequence length="201" mass="23259">MDQVLPDEGEMNSFETHLSPVLSYAFIFSVFLLPLALFMWLIWPHVTSLTGLGLALIAIILLMAGGYITSIKGIDLFTRRKREKNKAKLLDYINQAAETSNSQSIATEMSEPLKRAIGNDLEAIKVLYMHYRSDQEQLWRFSLTDVRQFEKKTDRAWELFTKESYQKEDRAFIHRLAMYYRLTEESGEAKLIKFGETGSMK</sequence>
<keyword evidence="1" id="KW-0472">Membrane</keyword>
<feature type="transmembrane region" description="Helical" evidence="1">
    <location>
        <begin position="49"/>
        <end position="71"/>
    </location>
</feature>
<accession>A0A969TV26</accession>
<keyword evidence="1" id="KW-1133">Transmembrane helix</keyword>
<reference evidence="2 3" key="1">
    <citation type="submission" date="2020-03" db="EMBL/GenBank/DDBJ databases">
        <title>Assessment of the enzymatic potential of alkaline-tolerant lipase obtained from Bacillus luteus H11 (technogenic soil) for the bioremediation of saline soils contaminated with petroleum substances.</title>
        <authorList>
            <person name="Kalwasinska A."/>
        </authorList>
    </citation>
    <scope>NUCLEOTIDE SEQUENCE [LARGE SCALE GENOMIC DNA]</scope>
    <source>
        <strain evidence="2 3">H11</strain>
    </source>
</reference>
<dbReference type="EMBL" id="JAATHJ010000047">
    <property type="protein sequence ID" value="NJP39323.1"/>
    <property type="molecule type" value="Genomic_DNA"/>
</dbReference>
<comment type="caution">
    <text evidence="2">The sequence shown here is derived from an EMBL/GenBank/DDBJ whole genome shotgun (WGS) entry which is preliminary data.</text>
</comment>
<feature type="transmembrane region" description="Helical" evidence="1">
    <location>
        <begin position="21"/>
        <end position="43"/>
    </location>
</feature>
<keyword evidence="1" id="KW-0812">Transmembrane</keyword>
<name>A0A969TV26_9BACI</name>
<proteinExistence type="predicted"/>
<keyword evidence="3" id="KW-1185">Reference proteome</keyword>
<dbReference type="Proteomes" id="UP000752012">
    <property type="component" value="Unassembled WGS sequence"/>
</dbReference>
<dbReference type="AlphaFoldDB" id="A0A969TV26"/>
<evidence type="ECO:0000313" key="2">
    <source>
        <dbReference type="EMBL" id="NJP39323.1"/>
    </source>
</evidence>
<evidence type="ECO:0000313" key="3">
    <source>
        <dbReference type="Proteomes" id="UP000752012"/>
    </source>
</evidence>
<protein>
    <submittedName>
        <fullName evidence="2">Uncharacterized protein</fullName>
    </submittedName>
</protein>
<organism evidence="2 3">
    <name type="scientific">Alkalicoccus luteus</name>
    <dbReference type="NCBI Taxonomy" id="1237094"/>
    <lineage>
        <taxon>Bacteria</taxon>
        <taxon>Bacillati</taxon>
        <taxon>Bacillota</taxon>
        <taxon>Bacilli</taxon>
        <taxon>Bacillales</taxon>
        <taxon>Bacillaceae</taxon>
        <taxon>Alkalicoccus</taxon>
    </lineage>
</organism>
<evidence type="ECO:0000256" key="1">
    <source>
        <dbReference type="SAM" id="Phobius"/>
    </source>
</evidence>
<gene>
    <name evidence="2" type="ORF">HCN83_17265</name>
</gene>